<accession>A0A4D7BBB9</accession>
<keyword evidence="1" id="KW-1133">Transmembrane helix</keyword>
<organism evidence="2 3">
    <name type="scientific">Phreatobacter stygius</name>
    <dbReference type="NCBI Taxonomy" id="1940610"/>
    <lineage>
        <taxon>Bacteria</taxon>
        <taxon>Pseudomonadati</taxon>
        <taxon>Pseudomonadota</taxon>
        <taxon>Alphaproteobacteria</taxon>
        <taxon>Hyphomicrobiales</taxon>
        <taxon>Phreatobacteraceae</taxon>
        <taxon>Phreatobacter</taxon>
    </lineage>
</organism>
<keyword evidence="3" id="KW-1185">Reference proteome</keyword>
<feature type="transmembrane region" description="Helical" evidence="1">
    <location>
        <begin position="21"/>
        <end position="41"/>
    </location>
</feature>
<dbReference type="OrthoDB" id="8478544at2"/>
<evidence type="ECO:0000313" key="2">
    <source>
        <dbReference type="EMBL" id="QCI65402.1"/>
    </source>
</evidence>
<reference evidence="2 3" key="1">
    <citation type="submission" date="2019-04" db="EMBL/GenBank/DDBJ databases">
        <title>Phreatobacter aquaticus sp. nov.</title>
        <authorList>
            <person name="Choi A."/>
        </authorList>
    </citation>
    <scope>NUCLEOTIDE SEQUENCE [LARGE SCALE GENOMIC DNA]</scope>
    <source>
        <strain evidence="2 3">KCTC 52518</strain>
    </source>
</reference>
<gene>
    <name evidence="2" type="ORF">E8M01_15005</name>
</gene>
<protein>
    <submittedName>
        <fullName evidence="2">Uncharacterized protein</fullName>
    </submittedName>
</protein>
<keyword evidence="1" id="KW-0472">Membrane</keyword>
<feature type="transmembrane region" description="Helical" evidence="1">
    <location>
        <begin position="134"/>
        <end position="152"/>
    </location>
</feature>
<evidence type="ECO:0000313" key="3">
    <source>
        <dbReference type="Proteomes" id="UP000298781"/>
    </source>
</evidence>
<dbReference type="KEGG" id="pstg:E8M01_15005"/>
<name>A0A4D7BBB9_9HYPH</name>
<dbReference type="EMBL" id="CP039690">
    <property type="protein sequence ID" value="QCI65402.1"/>
    <property type="molecule type" value="Genomic_DNA"/>
</dbReference>
<evidence type="ECO:0000256" key="1">
    <source>
        <dbReference type="SAM" id="Phobius"/>
    </source>
</evidence>
<keyword evidence="1" id="KW-0812">Transmembrane</keyword>
<dbReference type="AlphaFoldDB" id="A0A4D7BBB9"/>
<dbReference type="RefSeq" id="WP_136960849.1">
    <property type="nucleotide sequence ID" value="NZ_CP039690.1"/>
</dbReference>
<proteinExistence type="predicted"/>
<dbReference type="Proteomes" id="UP000298781">
    <property type="component" value="Chromosome"/>
</dbReference>
<sequence>MANPIFPIRPLPVVLPKPASKISAVFFFFVMMGLAGGLAYFSAPGLAQDFQINGNDEPAPNARVVTGKCRSKIILHFCDATIERGTASGPVREESHFAFIDLHFGSYSTHVVQRQGNPAVVTTSLALDHLWDRALLAGGLFILFIVGGFALLRQAFRRGEGVNKAFKPLNNTVMTPVIADIHGHQDEGDKGRTWRYTPAGPSLGKETSVRFEAGTWPFFLNPEGTKALAVVGRPGGEALLLDNDLAVLGMTDEERQTLQAWRQSLLDKAAERNAAQAAVQTA</sequence>